<proteinExistence type="inferred from homology"/>
<evidence type="ECO:0000256" key="6">
    <source>
        <dbReference type="SAM" id="SignalP"/>
    </source>
</evidence>
<evidence type="ECO:0000256" key="2">
    <source>
        <dbReference type="ARBA" id="ARBA00022448"/>
    </source>
</evidence>
<dbReference type="OrthoDB" id="9810636at2"/>
<reference evidence="8" key="1">
    <citation type="journal article" date="2011" name="J. Bacteriol.">
        <title>Complete genome of the cellulolytic ruminal bacterium Ruminococcus albus 7.</title>
        <authorList>
            <person name="Suen G."/>
            <person name="Stevenson D.M."/>
            <person name="Bruce D.C."/>
            <person name="Chertkov O."/>
            <person name="Copeland A."/>
            <person name="Cheng J.F."/>
            <person name="Detter C."/>
            <person name="Detter J.C."/>
            <person name="Goodwin L.A."/>
            <person name="Han C.S."/>
            <person name="Hauser L.J."/>
            <person name="Ivanova N.N."/>
            <person name="Kyrpides N.C."/>
            <person name="Land M.L."/>
            <person name="Lapidus A."/>
            <person name="Lucas S."/>
            <person name="Ovchinnikova G."/>
            <person name="Pitluck S."/>
            <person name="Tapia R."/>
            <person name="Woyke T."/>
            <person name="Boyum J."/>
            <person name="Mead D."/>
            <person name="Weimer P.J."/>
        </authorList>
    </citation>
    <scope>NUCLEOTIDE SEQUENCE [LARGE SCALE GENOMIC DNA]</scope>
    <source>
        <strain evidence="8">ATCC 27210 / DSM 20455 / JCM 14654 / NCDO 2250 / 7</strain>
        <plasmid evidence="8">pRUMAL02</plasmid>
    </source>
</reference>
<feature type="coiled-coil region" evidence="4">
    <location>
        <begin position="182"/>
        <end position="209"/>
    </location>
</feature>
<accession>E6UKK1</accession>
<geneLocation type="plasmid" evidence="7 8">
    <name>pRUMAL02</name>
</geneLocation>
<evidence type="ECO:0000313" key="8">
    <source>
        <dbReference type="Proteomes" id="UP000006919"/>
    </source>
</evidence>
<dbReference type="EMBL" id="CP002405">
    <property type="protein sequence ID" value="ADU24197.1"/>
    <property type="molecule type" value="Genomic_DNA"/>
</dbReference>
<evidence type="ECO:0000256" key="5">
    <source>
        <dbReference type="SAM" id="MobiDB-lite"/>
    </source>
</evidence>
<organism evidence="7 8">
    <name type="scientific">Ruminococcus albus (strain ATCC 27210 / DSM 20455 / JCM 14654 / NCDO 2250 / 7)</name>
    <dbReference type="NCBI Taxonomy" id="697329"/>
    <lineage>
        <taxon>Bacteria</taxon>
        <taxon>Bacillati</taxon>
        <taxon>Bacillota</taxon>
        <taxon>Clostridia</taxon>
        <taxon>Eubacteriales</taxon>
        <taxon>Oscillospiraceae</taxon>
        <taxon>Ruminococcus</taxon>
    </lineage>
</organism>
<dbReference type="SUPFAM" id="SSF53807">
    <property type="entry name" value="Helical backbone' metal receptor"/>
    <property type="match status" value="1"/>
</dbReference>
<protein>
    <submittedName>
        <fullName evidence="7">Periplasmic solute binding protein</fullName>
    </submittedName>
</protein>
<dbReference type="HOGENOM" id="CLU_016838_1_0_9"/>
<evidence type="ECO:0000313" key="7">
    <source>
        <dbReference type="EMBL" id="ADU24197.1"/>
    </source>
</evidence>
<dbReference type="Gene3D" id="3.40.50.1980">
    <property type="entry name" value="Nitrogenase molybdenum iron protein domain"/>
    <property type="match status" value="2"/>
</dbReference>
<feature type="region of interest" description="Disordered" evidence="5">
    <location>
        <begin position="126"/>
        <end position="149"/>
    </location>
</feature>
<dbReference type="InterPro" id="IPR050492">
    <property type="entry name" value="Bact_metal-bind_prot9"/>
</dbReference>
<feature type="chain" id="PRO_5003210072" evidence="6">
    <location>
        <begin position="27"/>
        <end position="328"/>
    </location>
</feature>
<dbReference type="RefSeq" id="WP_013483742.1">
    <property type="nucleotide sequence ID" value="NC_014825.1"/>
</dbReference>
<dbReference type="GO" id="GO:0030001">
    <property type="term" value="P:metal ion transport"/>
    <property type="evidence" value="ECO:0007669"/>
    <property type="project" value="InterPro"/>
</dbReference>
<keyword evidence="7" id="KW-0614">Plasmid</keyword>
<evidence type="ECO:0000256" key="3">
    <source>
        <dbReference type="ARBA" id="ARBA00022729"/>
    </source>
</evidence>
<evidence type="ECO:0000256" key="4">
    <source>
        <dbReference type="SAM" id="Coils"/>
    </source>
</evidence>
<dbReference type="PANTHER" id="PTHR42953">
    <property type="entry name" value="HIGH-AFFINITY ZINC UPTAKE SYSTEM PROTEIN ZNUA-RELATED"/>
    <property type="match status" value="1"/>
</dbReference>
<keyword evidence="3 6" id="KW-0732">Signal</keyword>
<dbReference type="Proteomes" id="UP000006919">
    <property type="component" value="Plasmid pRUMAL02"/>
</dbReference>
<feature type="signal peptide" evidence="6">
    <location>
        <begin position="1"/>
        <end position="26"/>
    </location>
</feature>
<dbReference type="GO" id="GO:0046872">
    <property type="term" value="F:metal ion binding"/>
    <property type="evidence" value="ECO:0007669"/>
    <property type="project" value="InterPro"/>
</dbReference>
<evidence type="ECO:0000256" key="1">
    <source>
        <dbReference type="ARBA" id="ARBA00011028"/>
    </source>
</evidence>
<dbReference type="PANTHER" id="PTHR42953:SF3">
    <property type="entry name" value="HIGH-AFFINITY ZINC UPTAKE SYSTEM PROTEIN ZNUA"/>
    <property type="match status" value="1"/>
</dbReference>
<dbReference type="InterPro" id="IPR006127">
    <property type="entry name" value="ZnuA-like"/>
</dbReference>
<dbReference type="PROSITE" id="PS51257">
    <property type="entry name" value="PROKAR_LIPOPROTEIN"/>
    <property type="match status" value="1"/>
</dbReference>
<keyword evidence="4" id="KW-0175">Coiled coil</keyword>
<gene>
    <name evidence="7" type="ordered locus">Rumal_3762</name>
</gene>
<dbReference type="AlphaFoldDB" id="E6UKK1"/>
<sequence precursor="true">MLKRIAVIGVCAAMLGLTACGGFASAQNKDNGKLSVVCTTFSCYDWTREIMGDHADEVQLTYLLENGADLHSYQPTAADMVTISDCDVFVYIGGESEGWADDALKEASNKDMKVLKLIDNHDLSAKEEEVKEGMQTDEEETDEHEHSEAPEYDEHIWLSPKNAKILCNSIADTLCEADPDNSDDYKANLAAYEDKLDKLDSDFEQTVSEAKIRTVIFGDRFPFRYLCDDYGLDYYAAFVGCSAETEASFETIAFLAGKTDELGIDTIFTIENSDGKVAQAIINSTEKKGMTTAVLDSLQSADKTQIADGATYISLMEKNCETLRTALS</sequence>
<keyword evidence="2" id="KW-0813">Transport</keyword>
<dbReference type="Pfam" id="PF01297">
    <property type="entry name" value="ZnuA"/>
    <property type="match status" value="1"/>
</dbReference>
<name>E6UKK1_RUMA7</name>
<dbReference type="KEGG" id="ral:Rumal_3762"/>
<comment type="similarity">
    <text evidence="1">Belongs to the bacterial solute-binding protein 9 family.</text>
</comment>